<proteinExistence type="predicted"/>
<gene>
    <name evidence="2" type="ORF">PFL603g_04661</name>
</gene>
<comment type="caution">
    <text evidence="2">The sequence shown here is derived from an EMBL/GenBank/DDBJ whole genome shotgun (WGS) entry which is preliminary data.</text>
</comment>
<feature type="signal peptide" evidence="1">
    <location>
        <begin position="1"/>
        <end position="32"/>
    </location>
</feature>
<accession>A0A109KN04</accession>
<evidence type="ECO:0000313" key="2">
    <source>
        <dbReference type="EMBL" id="KWV72120.1"/>
    </source>
</evidence>
<dbReference type="EMBL" id="LCYC01000058">
    <property type="protein sequence ID" value="KWV72120.1"/>
    <property type="molecule type" value="Genomic_DNA"/>
</dbReference>
<feature type="chain" id="PRO_5007137685" description="DUF1566 domain-containing protein" evidence="1">
    <location>
        <begin position="33"/>
        <end position="203"/>
    </location>
</feature>
<protein>
    <recommendedName>
        <fullName evidence="4">DUF1566 domain-containing protein</fullName>
    </recommendedName>
</protein>
<evidence type="ECO:0000256" key="1">
    <source>
        <dbReference type="SAM" id="SignalP"/>
    </source>
</evidence>
<reference evidence="2 3" key="1">
    <citation type="submission" date="2015-05" db="EMBL/GenBank/DDBJ databases">
        <title>A genomic and transcriptomic approach to investigate the blue pigment phenotype in Pseudomonas fluorescens.</title>
        <authorList>
            <person name="Andreani N.A."/>
            <person name="Cardazzo B."/>
        </authorList>
    </citation>
    <scope>NUCLEOTIDE SEQUENCE [LARGE SCALE GENOMIC DNA]</scope>
    <source>
        <strain evidence="2 3">Ps_40</strain>
    </source>
</reference>
<evidence type="ECO:0000313" key="3">
    <source>
        <dbReference type="Proteomes" id="UP000063434"/>
    </source>
</evidence>
<dbReference type="PATRIC" id="fig|294.195.peg.4985"/>
<keyword evidence="1" id="KW-0732">Signal</keyword>
<dbReference type="AlphaFoldDB" id="A0A109KN04"/>
<sequence length="203" mass="22346">MKTEMITLKHGDASIKMPASALAQLAMASVFAQVLPPAANVPPVANYDTPQIGQPWPGQGGLNGGYVQARGDVPAHYLIIAANDVGDHEWGGRGVEVKGLSKTDGYTNTQVLIGNDDERKYPAADACAEYKADGHHDFYLPAAAELYQGWLNCPEVFAQDRYYWSSSQRSAYLAFDMYFVDGNQGHVDKYGELRVRPVRRFFI</sequence>
<dbReference type="Proteomes" id="UP000063434">
    <property type="component" value="Unassembled WGS sequence"/>
</dbReference>
<dbReference type="RefSeq" id="WP_060766190.1">
    <property type="nucleotide sequence ID" value="NZ_LCYC01000058.1"/>
</dbReference>
<evidence type="ECO:0008006" key="4">
    <source>
        <dbReference type="Google" id="ProtNLM"/>
    </source>
</evidence>
<organism evidence="2 3">
    <name type="scientific">Pseudomonas fluorescens</name>
    <dbReference type="NCBI Taxonomy" id="294"/>
    <lineage>
        <taxon>Bacteria</taxon>
        <taxon>Pseudomonadati</taxon>
        <taxon>Pseudomonadota</taxon>
        <taxon>Gammaproteobacteria</taxon>
        <taxon>Pseudomonadales</taxon>
        <taxon>Pseudomonadaceae</taxon>
        <taxon>Pseudomonas</taxon>
    </lineage>
</organism>
<name>A0A109KN04_PSEFL</name>